<evidence type="ECO:0000313" key="2">
    <source>
        <dbReference type="EMBL" id="GAA0395232.1"/>
    </source>
</evidence>
<organism evidence="2 3">
    <name type="scientific">Streptomyces luteireticuli</name>
    <dbReference type="NCBI Taxonomy" id="173858"/>
    <lineage>
        <taxon>Bacteria</taxon>
        <taxon>Bacillati</taxon>
        <taxon>Actinomycetota</taxon>
        <taxon>Actinomycetes</taxon>
        <taxon>Kitasatosporales</taxon>
        <taxon>Streptomycetaceae</taxon>
        <taxon>Streptomyces</taxon>
    </lineage>
</organism>
<name>A0ABN0YH16_9ACTN</name>
<dbReference type="InterPro" id="IPR014044">
    <property type="entry name" value="CAP_dom"/>
</dbReference>
<dbReference type="Pfam" id="PF00188">
    <property type="entry name" value="CAP"/>
    <property type="match status" value="1"/>
</dbReference>
<reference evidence="2 3" key="1">
    <citation type="journal article" date="2019" name="Int. J. Syst. Evol. Microbiol.">
        <title>The Global Catalogue of Microorganisms (GCM) 10K type strain sequencing project: providing services to taxonomists for standard genome sequencing and annotation.</title>
        <authorList>
            <consortium name="The Broad Institute Genomics Platform"/>
            <consortium name="The Broad Institute Genome Sequencing Center for Infectious Disease"/>
            <person name="Wu L."/>
            <person name="Ma J."/>
        </authorList>
    </citation>
    <scope>NUCLEOTIDE SEQUENCE [LARGE SCALE GENOMIC DNA]</scope>
    <source>
        <strain evidence="2 3">JCM 4788</strain>
    </source>
</reference>
<dbReference type="CDD" id="cd05379">
    <property type="entry name" value="CAP_bacterial"/>
    <property type="match status" value="1"/>
</dbReference>
<comment type="caution">
    <text evidence="2">The sequence shown here is derived from an EMBL/GenBank/DDBJ whole genome shotgun (WGS) entry which is preliminary data.</text>
</comment>
<dbReference type="EMBL" id="BAAABX010000015">
    <property type="protein sequence ID" value="GAA0395232.1"/>
    <property type="molecule type" value="Genomic_DNA"/>
</dbReference>
<dbReference type="Proteomes" id="UP001500879">
    <property type="component" value="Unassembled WGS sequence"/>
</dbReference>
<dbReference type="InterPro" id="IPR035940">
    <property type="entry name" value="CAP_sf"/>
</dbReference>
<evidence type="ECO:0000313" key="3">
    <source>
        <dbReference type="Proteomes" id="UP001500879"/>
    </source>
</evidence>
<dbReference type="PANTHER" id="PTHR31157">
    <property type="entry name" value="SCP DOMAIN-CONTAINING PROTEIN"/>
    <property type="match status" value="1"/>
</dbReference>
<dbReference type="PANTHER" id="PTHR31157:SF1">
    <property type="entry name" value="SCP DOMAIN-CONTAINING PROTEIN"/>
    <property type="match status" value="1"/>
</dbReference>
<dbReference type="Gene3D" id="3.40.33.10">
    <property type="entry name" value="CAP"/>
    <property type="match status" value="1"/>
</dbReference>
<evidence type="ECO:0000259" key="1">
    <source>
        <dbReference type="Pfam" id="PF00188"/>
    </source>
</evidence>
<proteinExistence type="predicted"/>
<protein>
    <recommendedName>
        <fullName evidence="1">SCP domain-containing protein</fullName>
    </recommendedName>
</protein>
<dbReference type="SUPFAM" id="SSF55797">
    <property type="entry name" value="PR-1-like"/>
    <property type="match status" value="1"/>
</dbReference>
<sequence>MWWFVLAGGAGLWGRAAAAGAPYRGIGENLACGRGSPAEVVGGWMNSPGHRANILNSGFTDIGIGLAGGGRAGTYWMQLFDTV</sequence>
<keyword evidence="3" id="KW-1185">Reference proteome</keyword>
<feature type="domain" description="SCP" evidence="1">
    <location>
        <begin position="9"/>
        <end position="80"/>
    </location>
</feature>
<accession>A0ABN0YH16</accession>
<gene>
    <name evidence="2" type="ORF">GCM10010357_15280</name>
</gene>